<name>A0A6G1JN30_9PLEO</name>
<protein>
    <submittedName>
        <fullName evidence="1">Uncharacterized protein</fullName>
    </submittedName>
</protein>
<dbReference type="AlphaFoldDB" id="A0A6G1JN30"/>
<gene>
    <name evidence="1" type="ORF">K458DRAFT_448719</name>
</gene>
<proteinExistence type="predicted"/>
<dbReference type="Proteomes" id="UP000799291">
    <property type="component" value="Unassembled WGS sequence"/>
</dbReference>
<organism evidence="1 2">
    <name type="scientific">Lentithecium fluviatile CBS 122367</name>
    <dbReference type="NCBI Taxonomy" id="1168545"/>
    <lineage>
        <taxon>Eukaryota</taxon>
        <taxon>Fungi</taxon>
        <taxon>Dikarya</taxon>
        <taxon>Ascomycota</taxon>
        <taxon>Pezizomycotina</taxon>
        <taxon>Dothideomycetes</taxon>
        <taxon>Pleosporomycetidae</taxon>
        <taxon>Pleosporales</taxon>
        <taxon>Massarineae</taxon>
        <taxon>Lentitheciaceae</taxon>
        <taxon>Lentithecium</taxon>
    </lineage>
</organism>
<reference evidence="1" key="1">
    <citation type="journal article" date="2020" name="Stud. Mycol.">
        <title>101 Dothideomycetes genomes: a test case for predicting lifestyles and emergence of pathogens.</title>
        <authorList>
            <person name="Haridas S."/>
            <person name="Albert R."/>
            <person name="Binder M."/>
            <person name="Bloem J."/>
            <person name="Labutti K."/>
            <person name="Salamov A."/>
            <person name="Andreopoulos B."/>
            <person name="Baker S."/>
            <person name="Barry K."/>
            <person name="Bills G."/>
            <person name="Bluhm B."/>
            <person name="Cannon C."/>
            <person name="Castanera R."/>
            <person name="Culley D."/>
            <person name="Daum C."/>
            <person name="Ezra D."/>
            <person name="Gonzalez J."/>
            <person name="Henrissat B."/>
            <person name="Kuo A."/>
            <person name="Liang C."/>
            <person name="Lipzen A."/>
            <person name="Lutzoni F."/>
            <person name="Magnuson J."/>
            <person name="Mondo S."/>
            <person name="Nolan M."/>
            <person name="Ohm R."/>
            <person name="Pangilinan J."/>
            <person name="Park H.-J."/>
            <person name="Ramirez L."/>
            <person name="Alfaro M."/>
            <person name="Sun H."/>
            <person name="Tritt A."/>
            <person name="Yoshinaga Y."/>
            <person name="Zwiers L.-H."/>
            <person name="Turgeon B."/>
            <person name="Goodwin S."/>
            <person name="Spatafora J."/>
            <person name="Crous P."/>
            <person name="Grigoriev I."/>
        </authorList>
    </citation>
    <scope>NUCLEOTIDE SEQUENCE</scope>
    <source>
        <strain evidence="1">CBS 122367</strain>
    </source>
</reference>
<sequence>MGACVKRVTCHALSNERGNLHLKPEVLPIHTASHAVQPSQPLYHLFFAACTGGRKCEGVVSRWHNCRSPIFVFSAFYHLIFETPAATSQTSVQSNDEVHTVSRSSATNFRIVTPERSTSPGSYHRTKRAAADADFPQDDEIDVAQRIAHIHSWVASQSSRQIPAMQGRRR</sequence>
<evidence type="ECO:0000313" key="2">
    <source>
        <dbReference type="Proteomes" id="UP000799291"/>
    </source>
</evidence>
<keyword evidence="2" id="KW-1185">Reference proteome</keyword>
<evidence type="ECO:0000313" key="1">
    <source>
        <dbReference type="EMBL" id="KAF2691977.1"/>
    </source>
</evidence>
<dbReference type="EMBL" id="MU005569">
    <property type="protein sequence ID" value="KAF2691977.1"/>
    <property type="molecule type" value="Genomic_DNA"/>
</dbReference>
<accession>A0A6G1JN30</accession>